<dbReference type="Gene3D" id="1.10.10.60">
    <property type="entry name" value="Homeodomain-like"/>
    <property type="match status" value="2"/>
</dbReference>
<feature type="domain" description="HTH araC/xylS-type" evidence="11">
    <location>
        <begin position="431"/>
        <end position="529"/>
    </location>
</feature>
<sequence length="532" mass="60816">MYTLFLVDDEIELVEGLKELIDWNSYDIEICGEADNGVSALEQILKIKPDIIIMDIKMPKMNGIELLENIFSKGLNSKCIILSGYDDFAYAKKAISLSACNYLLKPCRPSEILDSVIDAKNKLIEERLKDELLKKYEGNLNEYLPIIKKNILQDLILKPYNKTKVSEENIALYNLKYENLLIFIISIDHSTLIYDLFNETDIDFIKSSIKTIASDALNTVEYMDYFEEDDDIIVFLSFSNETAKSDTIYLSLENIRNSIKAFLGFSVTLALGKIVNRLEDINSSYLSAKAAFEFKFFLGDNNIIHSDYINGYKVVNNPYPIDEELKLINYLRTGAIEEIRSALNSFYDKLCNGGMPTKKNIQGATLSLLGSINKFCIENDIDINALSKLSSPFDVVLQCETIDELKNQLELIISNIFAKTNPLNKNNSLIKLAINFITENYSKDITLESIAREIHLTPGYISQLFKQETGINFLEFLHKYRIEKSKELLKNKLLKNYEIAYMVGYTNEKHFSKTFKRYTGLTPSQYRASVAS</sequence>
<dbReference type="PANTHER" id="PTHR42713:SF3">
    <property type="entry name" value="TRANSCRIPTIONAL REGULATORY PROTEIN HPTR"/>
    <property type="match status" value="1"/>
</dbReference>
<keyword evidence="6" id="KW-0805">Transcription regulation</keyword>
<dbReference type="AlphaFoldDB" id="A0A6V8SKJ7"/>
<dbReference type="Pfam" id="PF00072">
    <property type="entry name" value="Response_reg"/>
    <property type="match status" value="1"/>
</dbReference>
<evidence type="ECO:0000256" key="8">
    <source>
        <dbReference type="ARBA" id="ARBA00023163"/>
    </source>
</evidence>
<dbReference type="GO" id="GO:0043565">
    <property type="term" value="F:sequence-specific DNA binding"/>
    <property type="evidence" value="ECO:0007669"/>
    <property type="project" value="InterPro"/>
</dbReference>
<evidence type="ECO:0000259" key="11">
    <source>
        <dbReference type="PROSITE" id="PS01124"/>
    </source>
</evidence>
<evidence type="ECO:0000256" key="4">
    <source>
        <dbReference type="ARBA" id="ARBA00022553"/>
    </source>
</evidence>
<dbReference type="GO" id="GO:0003700">
    <property type="term" value="F:DNA-binding transcription factor activity"/>
    <property type="evidence" value="ECO:0007669"/>
    <property type="project" value="InterPro"/>
</dbReference>
<dbReference type="InterPro" id="IPR011006">
    <property type="entry name" value="CheY-like_superfamily"/>
</dbReference>
<dbReference type="Proteomes" id="UP000580568">
    <property type="component" value="Unassembled WGS sequence"/>
</dbReference>
<dbReference type="GO" id="GO:0000160">
    <property type="term" value="P:phosphorelay signal transduction system"/>
    <property type="evidence" value="ECO:0007669"/>
    <property type="project" value="UniProtKB-KW"/>
</dbReference>
<evidence type="ECO:0000256" key="7">
    <source>
        <dbReference type="ARBA" id="ARBA00023125"/>
    </source>
</evidence>
<dbReference type="InterPro" id="IPR051552">
    <property type="entry name" value="HptR"/>
</dbReference>
<evidence type="ECO:0000256" key="6">
    <source>
        <dbReference type="ARBA" id="ARBA00023015"/>
    </source>
</evidence>
<keyword evidence="4 10" id="KW-0597">Phosphoprotein</keyword>
<evidence type="ECO:0000256" key="1">
    <source>
        <dbReference type="ARBA" id="ARBA00004496"/>
    </source>
</evidence>
<dbReference type="InterPro" id="IPR001789">
    <property type="entry name" value="Sig_transdc_resp-reg_receiver"/>
</dbReference>
<dbReference type="GO" id="GO:0005737">
    <property type="term" value="C:cytoplasm"/>
    <property type="evidence" value="ECO:0007669"/>
    <property type="project" value="UniProtKB-SubCell"/>
</dbReference>
<dbReference type="PRINTS" id="PR00032">
    <property type="entry name" value="HTHARAC"/>
</dbReference>
<evidence type="ECO:0000256" key="2">
    <source>
        <dbReference type="ARBA" id="ARBA00018672"/>
    </source>
</evidence>
<dbReference type="PROSITE" id="PS50110">
    <property type="entry name" value="RESPONSE_REGULATORY"/>
    <property type="match status" value="1"/>
</dbReference>
<evidence type="ECO:0000256" key="9">
    <source>
        <dbReference type="ARBA" id="ARBA00024867"/>
    </source>
</evidence>
<dbReference type="SUPFAM" id="SSF46689">
    <property type="entry name" value="Homeodomain-like"/>
    <property type="match status" value="2"/>
</dbReference>
<dbReference type="InterPro" id="IPR009057">
    <property type="entry name" value="Homeodomain-like_sf"/>
</dbReference>
<evidence type="ECO:0000256" key="10">
    <source>
        <dbReference type="PROSITE-ProRule" id="PRU00169"/>
    </source>
</evidence>
<evidence type="ECO:0000256" key="5">
    <source>
        <dbReference type="ARBA" id="ARBA00023012"/>
    </source>
</evidence>
<dbReference type="Gene3D" id="3.40.50.2300">
    <property type="match status" value="1"/>
</dbReference>
<dbReference type="Pfam" id="PF12833">
    <property type="entry name" value="HTH_18"/>
    <property type="match status" value="1"/>
</dbReference>
<feature type="domain" description="Response regulatory" evidence="12">
    <location>
        <begin position="3"/>
        <end position="120"/>
    </location>
</feature>
<dbReference type="PROSITE" id="PS01124">
    <property type="entry name" value="HTH_ARAC_FAMILY_2"/>
    <property type="match status" value="1"/>
</dbReference>
<comment type="function">
    <text evidence="9">May play the central regulatory role in sporulation. It may be an element of the effector pathway responsible for the activation of sporulation genes in response to nutritional stress. Spo0A may act in concert with spo0H (a sigma factor) to control the expression of some genes that are critical to the sporulation process.</text>
</comment>
<dbReference type="CDD" id="cd17536">
    <property type="entry name" value="REC_YesN-like"/>
    <property type="match status" value="1"/>
</dbReference>
<comment type="subcellular location">
    <subcellularLocation>
        <location evidence="1">Cytoplasm</location>
    </subcellularLocation>
</comment>
<dbReference type="EMBL" id="BLZR01000001">
    <property type="protein sequence ID" value="GFP77687.1"/>
    <property type="molecule type" value="Genomic_DNA"/>
</dbReference>
<gene>
    <name evidence="13" type="ORF">bsdtw1_03847</name>
</gene>
<dbReference type="RefSeq" id="WP_183279051.1">
    <property type="nucleotide sequence ID" value="NZ_BLZR01000001.1"/>
</dbReference>
<protein>
    <recommendedName>
        <fullName evidence="2">Stage 0 sporulation protein A homolog</fullName>
    </recommendedName>
</protein>
<keyword evidence="5" id="KW-0902">Two-component regulatory system</keyword>
<keyword evidence="7" id="KW-0238">DNA-binding</keyword>
<comment type="caution">
    <text evidence="13">The sequence shown here is derived from an EMBL/GenBank/DDBJ whole genome shotgun (WGS) entry which is preliminary data.</text>
</comment>
<dbReference type="InterPro" id="IPR020449">
    <property type="entry name" value="Tscrpt_reg_AraC-type_HTH"/>
</dbReference>
<keyword evidence="3" id="KW-0963">Cytoplasm</keyword>
<dbReference type="SMART" id="SM00448">
    <property type="entry name" value="REC"/>
    <property type="match status" value="1"/>
</dbReference>
<evidence type="ECO:0000313" key="14">
    <source>
        <dbReference type="Proteomes" id="UP000580568"/>
    </source>
</evidence>
<keyword evidence="8" id="KW-0804">Transcription</keyword>
<dbReference type="SUPFAM" id="SSF52172">
    <property type="entry name" value="CheY-like"/>
    <property type="match status" value="1"/>
</dbReference>
<evidence type="ECO:0000256" key="3">
    <source>
        <dbReference type="ARBA" id="ARBA00022490"/>
    </source>
</evidence>
<proteinExistence type="predicted"/>
<reference evidence="13 14" key="1">
    <citation type="submission" date="2020-07" db="EMBL/GenBank/DDBJ databases">
        <title>A new beta-1,3-glucan-decomposing anaerobic bacterium isolated from anoxic soil subjected to biological soil disinfestation.</title>
        <authorList>
            <person name="Ueki A."/>
            <person name="Tonouchi A."/>
        </authorList>
    </citation>
    <scope>NUCLEOTIDE SEQUENCE [LARGE SCALE GENOMIC DNA]</scope>
    <source>
        <strain evidence="13 14">TW1</strain>
    </source>
</reference>
<dbReference type="PANTHER" id="PTHR42713">
    <property type="entry name" value="HISTIDINE KINASE-RELATED"/>
    <property type="match status" value="1"/>
</dbReference>
<evidence type="ECO:0000259" key="12">
    <source>
        <dbReference type="PROSITE" id="PS50110"/>
    </source>
</evidence>
<organism evidence="13 14">
    <name type="scientific">Clostridium fungisolvens</name>
    <dbReference type="NCBI Taxonomy" id="1604897"/>
    <lineage>
        <taxon>Bacteria</taxon>
        <taxon>Bacillati</taxon>
        <taxon>Bacillota</taxon>
        <taxon>Clostridia</taxon>
        <taxon>Eubacteriales</taxon>
        <taxon>Clostridiaceae</taxon>
        <taxon>Clostridium</taxon>
    </lineage>
</organism>
<name>A0A6V8SKJ7_9CLOT</name>
<dbReference type="SMART" id="SM00342">
    <property type="entry name" value="HTH_ARAC"/>
    <property type="match status" value="1"/>
</dbReference>
<dbReference type="InterPro" id="IPR018060">
    <property type="entry name" value="HTH_AraC"/>
</dbReference>
<evidence type="ECO:0000313" key="13">
    <source>
        <dbReference type="EMBL" id="GFP77687.1"/>
    </source>
</evidence>
<feature type="modified residue" description="4-aspartylphosphate" evidence="10">
    <location>
        <position position="55"/>
    </location>
</feature>
<accession>A0A6V8SKJ7</accession>
<keyword evidence="14" id="KW-1185">Reference proteome</keyword>